<evidence type="ECO:0000313" key="3">
    <source>
        <dbReference type="Proteomes" id="UP000593765"/>
    </source>
</evidence>
<name>A0A7M2WVE8_9BACT</name>
<protein>
    <submittedName>
        <fullName evidence="2">Transporter</fullName>
    </submittedName>
</protein>
<keyword evidence="3" id="KW-1185">Reference proteome</keyword>
<sequence>MKTRNWLALCLLALCPLTAHANHGPGTSGGGSATISGETLAQGKWDFSLRHDYTNFQDISRAGAERRALKAGGFDSISESHLTTGGASYGLTDDLQINASIGYYKGNGFIDAEADGGDVESGIADPEGLTDLQFNLKYRLLSGQPGNLSVVGGVIAPTGRDDVALDNGEVLEPSSQPGTGAWAYQFGVAYSRYLTSHVTIDASGLYTLRTEHDSFEVGDRLDLGVAVAYRLTDSVKQFPNVSVFGEVNAVWLGKDEADGAKNDNSGGWTVYLTPGVRVRVNENLAFTVAPSFPVIQELNGEQVETRFKLAATLELSI</sequence>
<feature type="chain" id="PRO_5034587137" evidence="1">
    <location>
        <begin position="22"/>
        <end position="317"/>
    </location>
</feature>
<evidence type="ECO:0000313" key="2">
    <source>
        <dbReference type="EMBL" id="QOV89202.1"/>
    </source>
</evidence>
<reference evidence="2 3" key="1">
    <citation type="submission" date="2020-10" db="EMBL/GenBank/DDBJ databases">
        <title>Wide distribution of Phycisphaera-like planctomycetes from WD2101 soil group in peatlands and genome analysis of the first cultivated representative.</title>
        <authorList>
            <person name="Dedysh S.N."/>
            <person name="Beletsky A.V."/>
            <person name="Ivanova A."/>
            <person name="Kulichevskaya I.S."/>
            <person name="Suzina N.E."/>
            <person name="Philippov D.A."/>
            <person name="Rakitin A.L."/>
            <person name="Mardanov A.V."/>
            <person name="Ravin N.V."/>
        </authorList>
    </citation>
    <scope>NUCLEOTIDE SEQUENCE [LARGE SCALE GENOMIC DNA]</scope>
    <source>
        <strain evidence="2 3">M1803</strain>
    </source>
</reference>
<gene>
    <name evidence="2" type="ORF">IPV69_23800</name>
</gene>
<accession>A0A7M2WVE8</accession>
<dbReference type="Proteomes" id="UP000593765">
    <property type="component" value="Chromosome"/>
</dbReference>
<dbReference type="EMBL" id="CP063458">
    <property type="protein sequence ID" value="QOV89202.1"/>
    <property type="molecule type" value="Genomic_DNA"/>
</dbReference>
<dbReference type="InterPro" id="IPR025737">
    <property type="entry name" value="FApF"/>
</dbReference>
<proteinExistence type="predicted"/>
<dbReference type="RefSeq" id="WP_206292227.1">
    <property type="nucleotide sequence ID" value="NZ_CP063458.1"/>
</dbReference>
<feature type="signal peptide" evidence="1">
    <location>
        <begin position="1"/>
        <end position="21"/>
    </location>
</feature>
<dbReference type="Pfam" id="PF13557">
    <property type="entry name" value="Phenol_MetA_deg"/>
    <property type="match status" value="1"/>
</dbReference>
<organism evidence="2 3">
    <name type="scientific">Humisphaera borealis</name>
    <dbReference type="NCBI Taxonomy" id="2807512"/>
    <lineage>
        <taxon>Bacteria</taxon>
        <taxon>Pseudomonadati</taxon>
        <taxon>Planctomycetota</taxon>
        <taxon>Phycisphaerae</taxon>
        <taxon>Tepidisphaerales</taxon>
        <taxon>Tepidisphaeraceae</taxon>
        <taxon>Humisphaera</taxon>
    </lineage>
</organism>
<evidence type="ECO:0000256" key="1">
    <source>
        <dbReference type="SAM" id="SignalP"/>
    </source>
</evidence>
<dbReference type="KEGG" id="hbs:IPV69_23800"/>
<dbReference type="AlphaFoldDB" id="A0A7M2WVE8"/>
<keyword evidence="1" id="KW-0732">Signal</keyword>